<dbReference type="ExpressionAtlas" id="A0A3L6DXN3">
    <property type="expression patterns" value="baseline and differential"/>
</dbReference>
<sequence>MARIQLVSLSVPPCLCVRNSVVVRWGLGLLELAGAVRSGDGRCCHAYLVAVAGDASRASSSRVLPFWRIEVGGRNLHCFASMRALLLVREGVGFCRFGTGKSTARGELLCSSLLTLQRPILHCCWLLPHAFTLAEWERNGIVVYGTAVLAYWCSVPVLQLSLFAITSHPSPEFLYSPLALLDEMLQIVVDERTDPFLGRLTRPATIDQSHNIFSDVTNNFEDFSTVVSELHQHLLDANVEVTYTEYLDLMKVEVDQHLNKLSEDIRVLKSCNLAHKYDTNGSCCTACHVGKLAEIDDRFNSLKFLLAVVFRQIREILTVVNSSIHDLQWEHELQSEVTSIIIGDCIRGLQDELERKMYEQSSMVNSLRKNCQETVAQFASIREELIAISNILLPSEEEPQISLCRHESLGNWSDRWKFSFFRTRAHQDHSLSSTQDQNSATQKSISPSEVISERSDFRHLKGMTRHEMLNYFRSEISKLKRLHELALQEKTEELFKFKREKWSLALKYDVEFEPLRRKFPEVISRFDQIMSNGMAAAVPTICSNSDALDESSRLSSIIDSLYRENQHLQRLLAEKMKNIQELSSQISDATRKMSLQYSLEKQILRQLNSTQVEYEDLFVESTIRDEIYQTVVRTLVDSHRNALEDTTQTFRAKMSSLEAALAEKDKALCFSDKENQMLKEKLSTLEKEHFIQNNQQDLELIKQESEEMVLRDIEMEPQRSCEISDRDIQYEGLIKLNQVLEIASTTVKEIETKRLNLSDIQGKREQEKQLDCILVSIMDLSKEFMETEHRVPKDIKGNEKKTDNLHDRCNYMIQQAIVLTKKGLWYKKMLDTKRSELRKAESEVDTMGDKVDALLSLVQKIYVTLEHYSPVFQHHPVLLDAFLKTCKLVAGIRSRQKKDLQDTI</sequence>
<feature type="coiled-coil region" evidence="1">
    <location>
        <begin position="558"/>
        <end position="592"/>
    </location>
</feature>
<dbReference type="EMBL" id="NCVQ01000008">
    <property type="protein sequence ID" value="PWZ12823.1"/>
    <property type="molecule type" value="Genomic_DNA"/>
</dbReference>
<keyword evidence="1" id="KW-0175">Coiled coil</keyword>
<organism evidence="3 4">
    <name type="scientific">Zea mays</name>
    <name type="common">Maize</name>
    <dbReference type="NCBI Taxonomy" id="4577"/>
    <lineage>
        <taxon>Eukaryota</taxon>
        <taxon>Viridiplantae</taxon>
        <taxon>Streptophyta</taxon>
        <taxon>Embryophyta</taxon>
        <taxon>Tracheophyta</taxon>
        <taxon>Spermatophyta</taxon>
        <taxon>Magnoliopsida</taxon>
        <taxon>Liliopsida</taxon>
        <taxon>Poales</taxon>
        <taxon>Poaceae</taxon>
        <taxon>PACMAD clade</taxon>
        <taxon>Panicoideae</taxon>
        <taxon>Andropogonodae</taxon>
        <taxon>Andropogoneae</taxon>
        <taxon>Tripsacinae</taxon>
        <taxon>Zea</taxon>
    </lineage>
</organism>
<evidence type="ECO:0000313" key="4">
    <source>
        <dbReference type="Proteomes" id="UP000251960"/>
    </source>
</evidence>
<dbReference type="Proteomes" id="UP000251960">
    <property type="component" value="Chromosome 7"/>
</dbReference>
<name>A0A3L6DXN3_MAIZE</name>
<feature type="compositionally biased region" description="Polar residues" evidence="2">
    <location>
        <begin position="430"/>
        <end position="449"/>
    </location>
</feature>
<comment type="caution">
    <text evidence="3">The sequence shown here is derived from an EMBL/GenBank/DDBJ whole genome shotgun (WGS) entry which is preliminary data.</text>
</comment>
<feature type="region of interest" description="Disordered" evidence="2">
    <location>
        <begin position="429"/>
        <end position="453"/>
    </location>
</feature>
<dbReference type="AlphaFoldDB" id="A0A3L6DXN3"/>
<evidence type="ECO:0000313" key="3">
    <source>
        <dbReference type="EMBL" id="PWZ12823.1"/>
    </source>
</evidence>
<reference evidence="3 4" key="1">
    <citation type="journal article" date="2018" name="Nat. Genet.">
        <title>Extensive intraspecific gene order and gene structural variations between Mo17 and other maize genomes.</title>
        <authorList>
            <person name="Sun S."/>
            <person name="Zhou Y."/>
            <person name="Chen J."/>
            <person name="Shi J."/>
            <person name="Zhao H."/>
            <person name="Zhao H."/>
            <person name="Song W."/>
            <person name="Zhang M."/>
            <person name="Cui Y."/>
            <person name="Dong X."/>
            <person name="Liu H."/>
            <person name="Ma X."/>
            <person name="Jiao Y."/>
            <person name="Wang B."/>
            <person name="Wei X."/>
            <person name="Stein J.C."/>
            <person name="Glaubitz J.C."/>
            <person name="Lu F."/>
            <person name="Yu G."/>
            <person name="Liang C."/>
            <person name="Fengler K."/>
            <person name="Li B."/>
            <person name="Rafalski A."/>
            <person name="Schnable P.S."/>
            <person name="Ware D.H."/>
            <person name="Buckler E.S."/>
            <person name="Lai J."/>
        </authorList>
    </citation>
    <scope>NUCLEOTIDE SEQUENCE [LARGE SCALE GENOMIC DNA]</scope>
    <source>
        <strain evidence="4">cv. Missouri 17</strain>
        <tissue evidence="3">Seedling</tissue>
    </source>
</reference>
<gene>
    <name evidence="3" type="primary">WAP_0</name>
    <name evidence="3" type="ORF">Zm00014a_001787</name>
</gene>
<accession>A0A3L6DXN3</accession>
<evidence type="ECO:0000256" key="2">
    <source>
        <dbReference type="SAM" id="MobiDB-lite"/>
    </source>
</evidence>
<dbReference type="PANTHER" id="PTHR33883:SF4">
    <property type="entry name" value="OS07G0147800 PROTEIN"/>
    <property type="match status" value="1"/>
</dbReference>
<dbReference type="PANTHER" id="PTHR33883">
    <property type="entry name" value="WPP DOMAIN-ASSOCIATED PROTEIN"/>
    <property type="match status" value="1"/>
</dbReference>
<protein>
    <submittedName>
        <fullName evidence="3">WPP domain-associated protein</fullName>
    </submittedName>
</protein>
<dbReference type="InterPro" id="IPR037490">
    <property type="entry name" value="WAP"/>
</dbReference>
<proteinExistence type="predicted"/>
<evidence type="ECO:0000256" key="1">
    <source>
        <dbReference type="SAM" id="Coils"/>
    </source>
</evidence>